<dbReference type="Pfam" id="PF00698">
    <property type="entry name" value="Acyl_transf_1"/>
    <property type="match status" value="1"/>
</dbReference>
<evidence type="ECO:0000313" key="9">
    <source>
        <dbReference type="Proteomes" id="UP000715095"/>
    </source>
</evidence>
<keyword evidence="3 6" id="KW-0808">Transferase</keyword>
<dbReference type="InterPro" id="IPR004410">
    <property type="entry name" value="Malonyl_CoA-ACP_transAc_FabD"/>
</dbReference>
<comment type="catalytic activity">
    <reaction evidence="5 6">
        <text>holo-[ACP] + malonyl-CoA = malonyl-[ACP] + CoA</text>
        <dbReference type="Rhea" id="RHEA:41792"/>
        <dbReference type="Rhea" id="RHEA-COMP:9623"/>
        <dbReference type="Rhea" id="RHEA-COMP:9685"/>
        <dbReference type="ChEBI" id="CHEBI:57287"/>
        <dbReference type="ChEBI" id="CHEBI:57384"/>
        <dbReference type="ChEBI" id="CHEBI:64479"/>
        <dbReference type="ChEBI" id="CHEBI:78449"/>
        <dbReference type="EC" id="2.3.1.39"/>
    </reaction>
</comment>
<dbReference type="Gene3D" id="3.40.366.10">
    <property type="entry name" value="Malonyl-Coenzyme A Acyl Carrier Protein, domain 2"/>
    <property type="match status" value="1"/>
</dbReference>
<dbReference type="SMART" id="SM00827">
    <property type="entry name" value="PKS_AT"/>
    <property type="match status" value="1"/>
</dbReference>
<keyword evidence="9" id="KW-1185">Reference proteome</keyword>
<dbReference type="PANTHER" id="PTHR42681:SF1">
    <property type="entry name" value="MALONYL-COA-ACYL CARRIER PROTEIN TRANSACYLASE, MITOCHONDRIAL"/>
    <property type="match status" value="1"/>
</dbReference>
<dbReference type="SUPFAM" id="SSF52151">
    <property type="entry name" value="FabD/lysophospholipase-like"/>
    <property type="match status" value="1"/>
</dbReference>
<dbReference type="EC" id="2.3.1.39" evidence="1 6"/>
<dbReference type="PANTHER" id="PTHR42681">
    <property type="entry name" value="MALONYL-COA-ACYL CARRIER PROTEIN TRANSACYLASE, MITOCHONDRIAL"/>
    <property type="match status" value="1"/>
</dbReference>
<evidence type="ECO:0000256" key="6">
    <source>
        <dbReference type="PIRNR" id="PIRNR000446"/>
    </source>
</evidence>
<proteinExistence type="inferred from homology"/>
<dbReference type="InterPro" id="IPR016036">
    <property type="entry name" value="Malonyl_transacylase_ACP-bd"/>
</dbReference>
<evidence type="ECO:0000256" key="1">
    <source>
        <dbReference type="ARBA" id="ARBA00013258"/>
    </source>
</evidence>
<comment type="similarity">
    <text evidence="6">Belongs to the fabD family.</text>
</comment>
<dbReference type="NCBIfam" id="TIGR00128">
    <property type="entry name" value="fabD"/>
    <property type="match status" value="1"/>
</dbReference>
<dbReference type="PIRSF" id="PIRSF000446">
    <property type="entry name" value="Mct"/>
    <property type="match status" value="1"/>
</dbReference>
<dbReference type="InterPro" id="IPR050858">
    <property type="entry name" value="Mal-CoA-ACP_Trans/PKS_FabD"/>
</dbReference>
<evidence type="ECO:0000313" key="8">
    <source>
        <dbReference type="EMBL" id="MBM6703441.1"/>
    </source>
</evidence>
<evidence type="ECO:0000256" key="5">
    <source>
        <dbReference type="ARBA" id="ARBA00048462"/>
    </source>
</evidence>
<gene>
    <name evidence="8" type="primary">fabD</name>
    <name evidence="8" type="ORF">H6A60_02855</name>
</gene>
<evidence type="ECO:0000256" key="4">
    <source>
        <dbReference type="ARBA" id="ARBA00023315"/>
    </source>
</evidence>
<feature type="domain" description="Malonyl-CoA:ACP transacylase (MAT)" evidence="7">
    <location>
        <begin position="6"/>
        <end position="300"/>
    </location>
</feature>
<keyword evidence="4 6" id="KW-0012">Acyltransferase</keyword>
<name>A0ABS2DQ28_9BURK</name>
<dbReference type="EMBL" id="JACJJC010000003">
    <property type="protein sequence ID" value="MBM6703441.1"/>
    <property type="molecule type" value="Genomic_DNA"/>
</dbReference>
<evidence type="ECO:0000259" key="7">
    <source>
        <dbReference type="SMART" id="SM00827"/>
    </source>
</evidence>
<evidence type="ECO:0000256" key="2">
    <source>
        <dbReference type="ARBA" id="ARBA00018953"/>
    </source>
</evidence>
<dbReference type="GO" id="GO:0004314">
    <property type="term" value="F:[acyl-carrier-protein] S-malonyltransferase activity"/>
    <property type="evidence" value="ECO:0007669"/>
    <property type="project" value="UniProtKB-EC"/>
</dbReference>
<sequence>MRLAFVFPGQGSQSVGMLNGYEGNAVVEECIRRADESLGFSISKLIAEGPAEELGLTVNTQPAILATSVAFYNAWVAAGGPKPVVMAGHSLGEYSALTAAGVFSLEDAVKLVRFRAEAMQSAVPVGVGGMAAVIGLSDEDVVAVCREASEAGIVEAVNFNSPGQVVIAGEKAALAKAIELAKGKGCRRAIELPVSAPFHSSMLKPAQEQLAKRLAETTIHAPQIPVIANVDVQEHATPDGIREALARQAAAAVQWVRTIERMKTEGVTDIVECGPGKVLCGLIRRIAPEIRCYSIADAAQLEATLGKIKEAEAL</sequence>
<dbReference type="InterPro" id="IPR014043">
    <property type="entry name" value="Acyl_transferase_dom"/>
</dbReference>
<protein>
    <recommendedName>
        <fullName evidence="2 6">Malonyl CoA-acyl carrier protein transacylase</fullName>
        <ecNumber evidence="1 6">2.3.1.39</ecNumber>
    </recommendedName>
</protein>
<dbReference type="InterPro" id="IPR016035">
    <property type="entry name" value="Acyl_Trfase/lysoPLipase"/>
</dbReference>
<dbReference type="InterPro" id="IPR024925">
    <property type="entry name" value="Malonyl_CoA-ACP_transAc"/>
</dbReference>
<dbReference type="Proteomes" id="UP000715095">
    <property type="component" value="Unassembled WGS sequence"/>
</dbReference>
<dbReference type="RefSeq" id="WP_205101913.1">
    <property type="nucleotide sequence ID" value="NZ_JACJJC010000003.1"/>
</dbReference>
<reference evidence="8 9" key="1">
    <citation type="journal article" date="2021" name="Sci. Rep.">
        <title>The distribution of antibiotic resistance genes in chicken gut microbiota commensals.</title>
        <authorList>
            <person name="Juricova H."/>
            <person name="Matiasovicova J."/>
            <person name="Kubasova T."/>
            <person name="Cejkova D."/>
            <person name="Rychlik I."/>
        </authorList>
    </citation>
    <scope>NUCLEOTIDE SEQUENCE [LARGE SCALE GENOMIC DNA]</scope>
    <source>
        <strain evidence="8 9">An829</strain>
    </source>
</reference>
<accession>A0ABS2DQ28</accession>
<organism evidence="8 9">
    <name type="scientific">Sutterella massiliensis</name>
    <dbReference type="NCBI Taxonomy" id="1816689"/>
    <lineage>
        <taxon>Bacteria</taxon>
        <taxon>Pseudomonadati</taxon>
        <taxon>Pseudomonadota</taxon>
        <taxon>Betaproteobacteria</taxon>
        <taxon>Burkholderiales</taxon>
        <taxon>Sutterellaceae</taxon>
        <taxon>Sutterella</taxon>
    </lineage>
</organism>
<dbReference type="InterPro" id="IPR001227">
    <property type="entry name" value="Ac_transferase_dom_sf"/>
</dbReference>
<dbReference type="Gene3D" id="3.30.70.250">
    <property type="entry name" value="Malonyl-CoA ACP transacylase, ACP-binding"/>
    <property type="match status" value="1"/>
</dbReference>
<comment type="caution">
    <text evidence="8">The sequence shown here is derived from an EMBL/GenBank/DDBJ whole genome shotgun (WGS) entry which is preliminary data.</text>
</comment>
<dbReference type="SUPFAM" id="SSF55048">
    <property type="entry name" value="Probable ACP-binding domain of malonyl-CoA ACP transacylase"/>
    <property type="match status" value="1"/>
</dbReference>
<evidence type="ECO:0000256" key="3">
    <source>
        <dbReference type="ARBA" id="ARBA00022679"/>
    </source>
</evidence>